<dbReference type="Proteomes" id="UP000036097">
    <property type="component" value="Unassembled WGS sequence"/>
</dbReference>
<dbReference type="InterPro" id="IPR003111">
    <property type="entry name" value="Lon_prtase_N"/>
</dbReference>
<dbReference type="OrthoDB" id="8558970at2"/>
<feature type="domain" description="Lon N-terminal" evidence="1">
    <location>
        <begin position="2"/>
        <end position="191"/>
    </location>
</feature>
<dbReference type="SMART" id="SM00464">
    <property type="entry name" value="LON"/>
    <property type="match status" value="1"/>
</dbReference>
<organism evidence="2 3">
    <name type="scientific">Photobacterium aquae</name>
    <dbReference type="NCBI Taxonomy" id="1195763"/>
    <lineage>
        <taxon>Bacteria</taxon>
        <taxon>Pseudomonadati</taxon>
        <taxon>Pseudomonadota</taxon>
        <taxon>Gammaproteobacteria</taxon>
        <taxon>Vibrionales</taxon>
        <taxon>Vibrionaceae</taxon>
        <taxon>Photobacterium</taxon>
    </lineage>
</organism>
<evidence type="ECO:0000259" key="1">
    <source>
        <dbReference type="PROSITE" id="PS51787"/>
    </source>
</evidence>
<dbReference type="Gene3D" id="1.10.4060.10">
    <property type="entry name" value="BPP1347 like domain"/>
    <property type="match status" value="1"/>
</dbReference>
<keyword evidence="2" id="KW-0378">Hydrolase</keyword>
<dbReference type="Gene3D" id="2.30.130.40">
    <property type="entry name" value="LON domain-like"/>
    <property type="match status" value="1"/>
</dbReference>
<dbReference type="InterPro" id="IPR046336">
    <property type="entry name" value="Lon_prtase_N_sf"/>
</dbReference>
<dbReference type="STRING" id="1195763.ABT56_13355"/>
<evidence type="ECO:0000313" key="2">
    <source>
        <dbReference type="EMBL" id="KLV04711.1"/>
    </source>
</evidence>
<dbReference type="PATRIC" id="fig|1195763.3.peg.2830"/>
<dbReference type="EMBL" id="LDOT01000020">
    <property type="protein sequence ID" value="KLV04711.1"/>
    <property type="molecule type" value="Genomic_DNA"/>
</dbReference>
<dbReference type="PROSITE" id="PS51787">
    <property type="entry name" value="LON_N"/>
    <property type="match status" value="1"/>
</dbReference>
<dbReference type="GO" id="GO:0008233">
    <property type="term" value="F:peptidase activity"/>
    <property type="evidence" value="ECO:0007669"/>
    <property type="project" value="UniProtKB-KW"/>
</dbReference>
<dbReference type="AlphaFoldDB" id="A0A0J1GYK8"/>
<dbReference type="RefSeq" id="WP_047879387.1">
    <property type="nucleotide sequence ID" value="NZ_LDOT01000020.1"/>
</dbReference>
<dbReference type="InterPro" id="IPR015947">
    <property type="entry name" value="PUA-like_sf"/>
</dbReference>
<dbReference type="GO" id="GO:0006508">
    <property type="term" value="P:proteolysis"/>
    <property type="evidence" value="ECO:0007669"/>
    <property type="project" value="UniProtKB-KW"/>
</dbReference>
<protein>
    <submittedName>
        <fullName evidence="2">Lon protease</fullName>
    </submittedName>
</protein>
<keyword evidence="3" id="KW-1185">Reference proteome</keyword>
<sequence length="191" mass="21901">MKQCIPLLFQKRHILPGGRIPLRIAHGPQMHAFKTAIRNGGTFGVCMFDNDDHGNHFYQIGTRVTVEDFDASPTDGSLIVTVAGHESFRIDNLNEDENGLLTAEYEAIQPWPETKVNCDQQILAEKLKLMFKKHPELNGMHHHKQFDNLSWLCQRWLELLPLPASEKQLLLSAPNCMDTYDYLMSIMHKPH</sequence>
<name>A0A0J1GYK8_9GAMM</name>
<keyword evidence="2" id="KW-0645">Protease</keyword>
<proteinExistence type="predicted"/>
<gene>
    <name evidence="2" type="ORF">ABT56_13355</name>
</gene>
<reference evidence="2 3" key="1">
    <citation type="submission" date="2015-05" db="EMBL/GenBank/DDBJ databases">
        <title>Photobacterium galathea sp. nov.</title>
        <authorList>
            <person name="Machado H."/>
            <person name="Gram L."/>
        </authorList>
    </citation>
    <scope>NUCLEOTIDE SEQUENCE [LARGE SCALE GENOMIC DNA]</scope>
    <source>
        <strain evidence="2 3">CGMCC 1.12159</strain>
    </source>
</reference>
<accession>A0A0J1GYK8</accession>
<evidence type="ECO:0000313" key="3">
    <source>
        <dbReference type="Proteomes" id="UP000036097"/>
    </source>
</evidence>
<dbReference type="Pfam" id="PF02190">
    <property type="entry name" value="LON_substr_bdg"/>
    <property type="match status" value="1"/>
</dbReference>
<dbReference type="SUPFAM" id="SSF88697">
    <property type="entry name" value="PUA domain-like"/>
    <property type="match status" value="1"/>
</dbReference>
<comment type="caution">
    <text evidence="2">The sequence shown here is derived from an EMBL/GenBank/DDBJ whole genome shotgun (WGS) entry which is preliminary data.</text>
</comment>